<reference evidence="1 2" key="1">
    <citation type="submission" date="2018-11" db="EMBL/GenBank/DDBJ databases">
        <authorList>
            <consortium name="Pathogen Informatics"/>
        </authorList>
    </citation>
    <scope>NUCLEOTIDE SEQUENCE [LARGE SCALE GENOMIC DNA]</scope>
</reference>
<dbReference type="OrthoDB" id="10491331at2759"/>
<organism evidence="1 2">
    <name type="scientific">Dibothriocephalus latus</name>
    <name type="common">Fish tapeworm</name>
    <name type="synonym">Diphyllobothrium latum</name>
    <dbReference type="NCBI Taxonomy" id="60516"/>
    <lineage>
        <taxon>Eukaryota</taxon>
        <taxon>Metazoa</taxon>
        <taxon>Spiralia</taxon>
        <taxon>Lophotrochozoa</taxon>
        <taxon>Platyhelminthes</taxon>
        <taxon>Cestoda</taxon>
        <taxon>Eucestoda</taxon>
        <taxon>Diphyllobothriidea</taxon>
        <taxon>Diphyllobothriidae</taxon>
        <taxon>Dibothriocephalus</taxon>
    </lineage>
</organism>
<keyword evidence="2" id="KW-1185">Reference proteome</keyword>
<dbReference type="Proteomes" id="UP000281553">
    <property type="component" value="Unassembled WGS sequence"/>
</dbReference>
<proteinExistence type="predicted"/>
<dbReference type="Gene3D" id="3.80.10.10">
    <property type="entry name" value="Ribonuclease Inhibitor"/>
    <property type="match status" value="1"/>
</dbReference>
<evidence type="ECO:0000313" key="2">
    <source>
        <dbReference type="Proteomes" id="UP000281553"/>
    </source>
</evidence>
<accession>A0A3P7L0J4</accession>
<dbReference type="SUPFAM" id="SSF52047">
    <property type="entry name" value="RNI-like"/>
    <property type="match status" value="1"/>
</dbReference>
<gene>
    <name evidence="1" type="ORF">DILT_LOCUS6025</name>
</gene>
<sequence length="140" mass="15450">MGKSKNQNVGLNAKCFGGSNWPMTEPDGIEGNAQWVNGPFILLTLVGSPYLDDTTPSQAPQKMKRQIMIDTSQSPDNWLPNICQLEHLQCLNMGFCDLDERTALNLARNAPVDLRHLNLEGCTIIDVSAPTHEVPFPFLA</sequence>
<dbReference type="EMBL" id="UYRU01048641">
    <property type="protein sequence ID" value="VDN10194.1"/>
    <property type="molecule type" value="Genomic_DNA"/>
</dbReference>
<evidence type="ECO:0000313" key="1">
    <source>
        <dbReference type="EMBL" id="VDN10194.1"/>
    </source>
</evidence>
<dbReference type="AlphaFoldDB" id="A0A3P7L0J4"/>
<dbReference type="InterPro" id="IPR032675">
    <property type="entry name" value="LRR_dom_sf"/>
</dbReference>
<protein>
    <submittedName>
        <fullName evidence="1">Uncharacterized protein</fullName>
    </submittedName>
</protein>
<name>A0A3P7L0J4_DIBLA</name>